<evidence type="ECO:0000256" key="6">
    <source>
        <dbReference type="SAM" id="Phobius"/>
    </source>
</evidence>
<dbReference type="InterPro" id="IPR037294">
    <property type="entry name" value="ABC_BtuC-like"/>
</dbReference>
<comment type="subcellular location">
    <subcellularLocation>
        <location evidence="1">Cell membrane</location>
        <topology evidence="1">Multi-pass membrane protein</topology>
    </subcellularLocation>
</comment>
<feature type="transmembrane region" description="Helical" evidence="6">
    <location>
        <begin position="179"/>
        <end position="197"/>
    </location>
</feature>
<keyword evidence="8" id="KW-1185">Reference proteome</keyword>
<proteinExistence type="predicted"/>
<dbReference type="RefSeq" id="WP_269422785.1">
    <property type="nucleotide sequence ID" value="NZ_JAPWGY010000002.1"/>
</dbReference>
<feature type="transmembrane region" description="Helical" evidence="6">
    <location>
        <begin position="217"/>
        <end position="241"/>
    </location>
</feature>
<dbReference type="Gene3D" id="1.10.3470.10">
    <property type="entry name" value="ABC transporter involved in vitamin B12 uptake, BtuC"/>
    <property type="match status" value="1"/>
</dbReference>
<organism evidence="7 8">
    <name type="scientific">Kiloniella laminariae</name>
    <dbReference type="NCBI Taxonomy" id="454162"/>
    <lineage>
        <taxon>Bacteria</taxon>
        <taxon>Pseudomonadati</taxon>
        <taxon>Pseudomonadota</taxon>
        <taxon>Alphaproteobacteria</taxon>
        <taxon>Rhodospirillales</taxon>
        <taxon>Kiloniellaceae</taxon>
        <taxon>Kiloniella</taxon>
    </lineage>
</organism>
<feature type="transmembrane region" description="Helical" evidence="6">
    <location>
        <begin position="253"/>
        <end position="275"/>
    </location>
</feature>
<evidence type="ECO:0000313" key="7">
    <source>
        <dbReference type="EMBL" id="MCZ4280599.1"/>
    </source>
</evidence>
<accession>A0ABT4LHN5</accession>
<gene>
    <name evidence="7" type="ORF">O4H49_07405</name>
</gene>
<feature type="transmembrane region" description="Helical" evidence="6">
    <location>
        <begin position="128"/>
        <end position="148"/>
    </location>
</feature>
<evidence type="ECO:0000256" key="5">
    <source>
        <dbReference type="ARBA" id="ARBA00023136"/>
    </source>
</evidence>
<keyword evidence="4 6" id="KW-1133">Transmembrane helix</keyword>
<evidence type="ECO:0000256" key="2">
    <source>
        <dbReference type="ARBA" id="ARBA00022475"/>
    </source>
</evidence>
<evidence type="ECO:0000256" key="3">
    <source>
        <dbReference type="ARBA" id="ARBA00022692"/>
    </source>
</evidence>
<protein>
    <submittedName>
        <fullName evidence="7">Branched-chain amino acid ABC transporter permease</fullName>
    </submittedName>
</protein>
<dbReference type="InterPro" id="IPR043428">
    <property type="entry name" value="LivM-like"/>
</dbReference>
<dbReference type="CDD" id="cd06581">
    <property type="entry name" value="TM_PBP1_LivM_like"/>
    <property type="match status" value="1"/>
</dbReference>
<keyword evidence="2" id="KW-1003">Cell membrane</keyword>
<keyword evidence="5 6" id="KW-0472">Membrane</keyword>
<dbReference type="PANTHER" id="PTHR30482:SF10">
    <property type="entry name" value="HIGH-AFFINITY BRANCHED-CHAIN AMINO ACID TRANSPORT PROTEIN BRAE"/>
    <property type="match status" value="1"/>
</dbReference>
<dbReference type="Proteomes" id="UP001069802">
    <property type="component" value="Unassembled WGS sequence"/>
</dbReference>
<feature type="transmembrane region" description="Helical" evidence="6">
    <location>
        <begin position="89"/>
        <end position="108"/>
    </location>
</feature>
<dbReference type="InterPro" id="IPR001851">
    <property type="entry name" value="ABC_transp_permease"/>
</dbReference>
<feature type="transmembrane region" description="Helical" evidence="6">
    <location>
        <begin position="40"/>
        <end position="58"/>
    </location>
</feature>
<evidence type="ECO:0000256" key="1">
    <source>
        <dbReference type="ARBA" id="ARBA00004651"/>
    </source>
</evidence>
<reference evidence="7" key="1">
    <citation type="submission" date="2022-12" db="EMBL/GenBank/DDBJ databases">
        <title>Bacterial isolates from different developmental stages of Nematostella vectensis.</title>
        <authorList>
            <person name="Fraune S."/>
        </authorList>
    </citation>
    <scope>NUCLEOTIDE SEQUENCE</scope>
    <source>
        <strain evidence="7">G21630-S1</strain>
    </source>
</reference>
<feature type="transmembrane region" description="Helical" evidence="6">
    <location>
        <begin position="64"/>
        <end position="82"/>
    </location>
</feature>
<comment type="caution">
    <text evidence="7">The sequence shown here is derived from an EMBL/GenBank/DDBJ whole genome shotgun (WGS) entry which is preliminary data.</text>
</comment>
<dbReference type="EMBL" id="JAPWGY010000002">
    <property type="protein sequence ID" value="MCZ4280599.1"/>
    <property type="molecule type" value="Genomic_DNA"/>
</dbReference>
<name>A0ABT4LHN5_9PROT</name>
<keyword evidence="3 6" id="KW-0812">Transmembrane</keyword>
<evidence type="ECO:0000256" key="4">
    <source>
        <dbReference type="ARBA" id="ARBA00022989"/>
    </source>
</evidence>
<sequence>MLGLGAYEISVITAMGIAVIFALSLNLITGFCGQISLGHAAFYGIGAYTSALLTKAGFPIGVGLLGAVILAGLVGIVVGFASLRVRHDFLAITTMGVGFLFVGITRQMDFVGGEMGVSGIPASGFGKPGFMLFVMLCVVLTILFSLHLKRSWMGYSFDAIASDEDTAKVIGLDVSRYKLAAFAMGTALAGLAGALYAHNVRFIDPESFGFVESITVLAMVVIGGIGSVPGVIFAAALLSVLPLWIQFFDEYKLLLYGGLLFAMMRFSPGGMAGLARRIIPSKAKGARS</sequence>
<dbReference type="PANTHER" id="PTHR30482">
    <property type="entry name" value="HIGH-AFFINITY BRANCHED-CHAIN AMINO ACID TRANSPORT SYSTEM PERMEASE"/>
    <property type="match status" value="1"/>
</dbReference>
<evidence type="ECO:0000313" key="8">
    <source>
        <dbReference type="Proteomes" id="UP001069802"/>
    </source>
</evidence>
<dbReference type="Pfam" id="PF02653">
    <property type="entry name" value="BPD_transp_2"/>
    <property type="match status" value="1"/>
</dbReference>
<feature type="transmembrane region" description="Helical" evidence="6">
    <location>
        <begin position="6"/>
        <end position="28"/>
    </location>
</feature>